<reference evidence="4 5" key="1">
    <citation type="submission" date="2022-09" db="EMBL/GenBank/DDBJ databases">
        <authorList>
            <person name="Palmer J.M."/>
        </authorList>
    </citation>
    <scope>NUCLEOTIDE SEQUENCE [LARGE SCALE GENOMIC DNA]</scope>
    <source>
        <strain evidence="4 5">DSM 7382</strain>
    </source>
</reference>
<organism evidence="4 5">
    <name type="scientific">Cerrena zonata</name>
    <dbReference type="NCBI Taxonomy" id="2478898"/>
    <lineage>
        <taxon>Eukaryota</taxon>
        <taxon>Fungi</taxon>
        <taxon>Dikarya</taxon>
        <taxon>Basidiomycota</taxon>
        <taxon>Agaricomycotina</taxon>
        <taxon>Agaricomycetes</taxon>
        <taxon>Polyporales</taxon>
        <taxon>Cerrenaceae</taxon>
        <taxon>Cerrena</taxon>
    </lineage>
</organism>
<dbReference type="PANTHER" id="PTHR10963:SF24">
    <property type="entry name" value="GLYCOSIDASE C21B10.07-RELATED"/>
    <property type="match status" value="1"/>
</dbReference>
<dbReference type="PROSITE" id="PS51762">
    <property type="entry name" value="GH16_2"/>
    <property type="match status" value="1"/>
</dbReference>
<keyword evidence="2" id="KW-0472">Membrane</keyword>
<dbReference type="SUPFAM" id="SSF49899">
    <property type="entry name" value="Concanavalin A-like lectins/glucanases"/>
    <property type="match status" value="1"/>
</dbReference>
<feature type="domain" description="GH16" evidence="3">
    <location>
        <begin position="119"/>
        <end position="381"/>
    </location>
</feature>
<evidence type="ECO:0000256" key="2">
    <source>
        <dbReference type="SAM" id="Phobius"/>
    </source>
</evidence>
<protein>
    <recommendedName>
        <fullName evidence="3">GH16 domain-containing protein</fullName>
    </recommendedName>
</protein>
<accession>A0AAW0GG93</accession>
<evidence type="ECO:0000259" key="3">
    <source>
        <dbReference type="PROSITE" id="PS51762"/>
    </source>
</evidence>
<dbReference type="InterPro" id="IPR050546">
    <property type="entry name" value="Glycosyl_Hydrlase_16"/>
</dbReference>
<evidence type="ECO:0000256" key="1">
    <source>
        <dbReference type="SAM" id="MobiDB-lite"/>
    </source>
</evidence>
<evidence type="ECO:0000313" key="5">
    <source>
        <dbReference type="Proteomes" id="UP001385951"/>
    </source>
</evidence>
<dbReference type="Gene3D" id="2.60.120.200">
    <property type="match status" value="1"/>
</dbReference>
<comment type="caution">
    <text evidence="4">The sequence shown here is derived from an EMBL/GenBank/DDBJ whole genome shotgun (WGS) entry which is preliminary data.</text>
</comment>
<proteinExistence type="predicted"/>
<keyword evidence="5" id="KW-1185">Reference proteome</keyword>
<dbReference type="CDD" id="cd02181">
    <property type="entry name" value="GH16_fungal_Lam16A_glucanase"/>
    <property type="match status" value="1"/>
</dbReference>
<dbReference type="GO" id="GO:0004553">
    <property type="term" value="F:hydrolase activity, hydrolyzing O-glycosyl compounds"/>
    <property type="evidence" value="ECO:0007669"/>
    <property type="project" value="InterPro"/>
</dbReference>
<feature type="transmembrane region" description="Helical" evidence="2">
    <location>
        <begin position="63"/>
        <end position="80"/>
    </location>
</feature>
<dbReference type="PANTHER" id="PTHR10963">
    <property type="entry name" value="GLYCOSYL HYDROLASE-RELATED"/>
    <property type="match status" value="1"/>
</dbReference>
<dbReference type="GO" id="GO:0009251">
    <property type="term" value="P:glucan catabolic process"/>
    <property type="evidence" value="ECO:0007669"/>
    <property type="project" value="TreeGrafter"/>
</dbReference>
<dbReference type="InterPro" id="IPR000757">
    <property type="entry name" value="Beta-glucanase-like"/>
</dbReference>
<keyword evidence="2" id="KW-1133">Transmembrane helix</keyword>
<keyword evidence="2" id="KW-0812">Transmembrane</keyword>
<dbReference type="AlphaFoldDB" id="A0AAW0GG93"/>
<feature type="compositionally biased region" description="Basic and acidic residues" evidence="1">
    <location>
        <begin position="1"/>
        <end position="18"/>
    </location>
</feature>
<name>A0AAW0GG93_9APHY</name>
<gene>
    <name evidence="4" type="ORF">QCA50_004078</name>
</gene>
<dbReference type="Proteomes" id="UP001385951">
    <property type="component" value="Unassembled WGS sequence"/>
</dbReference>
<dbReference type="Pfam" id="PF26113">
    <property type="entry name" value="GH16_XgeA"/>
    <property type="match status" value="1"/>
</dbReference>
<evidence type="ECO:0000313" key="4">
    <source>
        <dbReference type="EMBL" id="KAK7692453.1"/>
    </source>
</evidence>
<sequence length="413" mass="46074">MSTRPDRQRNYLETERRNAYRGLDNEPVADEAERVDRQTAEKMAKALVSATSEAGKGGASSKLMLALYAAAFFIFSSFLYTRPYLRVSSSTPYKELKDTFQHAAHFVLKDTYVGQDFFNRWQWETFDDPTHGRVNYVDQEVAKQNNLSYASDTKFIMRADSTAIVPGDARGRDSVRILSNDAYDESVTILDLAHMPEGCSTWPAFWTLSQRGPWPNGGEIDIIEGVNLNQANLASLHTSPSCSMPQYRDQNGFTISTDCDAQVNFNQGCGVKFAKPSSYGDAFNAQGGGWFVMVRTRQDGVRIWFWSRNDPNVPSEIHDMPQPGLLGGPPDISPNPSWGNPEASFPIADSCDYDSHFDAHSMVFDLTFCGDWAGADYPNTSCGSNCVDYVNNNPGAFSNAYWEINSLRVYTPI</sequence>
<dbReference type="EMBL" id="JASBNA010000004">
    <property type="protein sequence ID" value="KAK7692453.1"/>
    <property type="molecule type" value="Genomic_DNA"/>
</dbReference>
<feature type="region of interest" description="Disordered" evidence="1">
    <location>
        <begin position="1"/>
        <end position="36"/>
    </location>
</feature>
<dbReference type="InterPro" id="IPR013320">
    <property type="entry name" value="ConA-like_dom_sf"/>
</dbReference>